<evidence type="ECO:0000313" key="25">
    <source>
        <dbReference type="EMBL" id="TQN70826.1"/>
    </source>
</evidence>
<feature type="transmembrane region" description="Helical" evidence="23">
    <location>
        <begin position="125"/>
        <end position="146"/>
    </location>
</feature>
<evidence type="ECO:0000256" key="19">
    <source>
        <dbReference type="ARBA" id="ARBA00078013"/>
    </source>
</evidence>
<dbReference type="InterPro" id="IPR026891">
    <property type="entry name" value="Fn3-like"/>
</dbReference>
<keyword evidence="23" id="KW-1133">Transmembrane helix</keyword>
<dbReference type="InterPro" id="IPR001764">
    <property type="entry name" value="Glyco_hydro_3_N"/>
</dbReference>
<dbReference type="InterPro" id="IPR050288">
    <property type="entry name" value="Cellulose_deg_GH3"/>
</dbReference>
<dbReference type="EC" id="3.2.1.21" evidence="5"/>
<dbReference type="Proteomes" id="UP000326340">
    <property type="component" value="Unassembled WGS sequence"/>
</dbReference>
<name>A0A5Q4BW41_9PEZI</name>
<evidence type="ECO:0000313" key="26">
    <source>
        <dbReference type="Proteomes" id="UP000326340"/>
    </source>
</evidence>
<dbReference type="SUPFAM" id="SSF52279">
    <property type="entry name" value="Beta-D-glucan exohydrolase, C-terminal domain"/>
    <property type="match status" value="1"/>
</dbReference>
<dbReference type="GO" id="GO:0005576">
    <property type="term" value="C:extracellular region"/>
    <property type="evidence" value="ECO:0007669"/>
    <property type="project" value="UniProtKB-SubCell"/>
</dbReference>
<feature type="domain" description="Fibronectin type III-like" evidence="24">
    <location>
        <begin position="856"/>
        <end position="928"/>
    </location>
</feature>
<dbReference type="PANTHER" id="PTHR42715:SF12">
    <property type="entry name" value="BETA-GLUCOSIDASE G-RELATED"/>
    <property type="match status" value="1"/>
</dbReference>
<organism evidence="25 26">
    <name type="scientific">Colletotrichum shisoi</name>
    <dbReference type="NCBI Taxonomy" id="2078593"/>
    <lineage>
        <taxon>Eukaryota</taxon>
        <taxon>Fungi</taxon>
        <taxon>Dikarya</taxon>
        <taxon>Ascomycota</taxon>
        <taxon>Pezizomycotina</taxon>
        <taxon>Sordariomycetes</taxon>
        <taxon>Hypocreomycetidae</taxon>
        <taxon>Glomerellales</taxon>
        <taxon>Glomerellaceae</taxon>
        <taxon>Colletotrichum</taxon>
        <taxon>Colletotrichum destructivum species complex</taxon>
    </lineage>
</organism>
<evidence type="ECO:0000256" key="23">
    <source>
        <dbReference type="SAM" id="Phobius"/>
    </source>
</evidence>
<feature type="region of interest" description="Disordered" evidence="22">
    <location>
        <begin position="157"/>
        <end position="189"/>
    </location>
</feature>
<evidence type="ECO:0000256" key="6">
    <source>
        <dbReference type="ARBA" id="ARBA00022525"/>
    </source>
</evidence>
<evidence type="ECO:0000256" key="9">
    <source>
        <dbReference type="ARBA" id="ARBA00023180"/>
    </source>
</evidence>
<evidence type="ECO:0000256" key="1">
    <source>
        <dbReference type="ARBA" id="ARBA00000448"/>
    </source>
</evidence>
<keyword evidence="23" id="KW-0812">Transmembrane</keyword>
<evidence type="ECO:0000256" key="18">
    <source>
        <dbReference type="ARBA" id="ARBA00070030"/>
    </source>
</evidence>
<dbReference type="InterPro" id="IPR036881">
    <property type="entry name" value="Glyco_hydro_3_C_sf"/>
</dbReference>
<gene>
    <name evidence="25" type="primary">BglG-2</name>
    <name evidence="25" type="ORF">CSHISOI_04635</name>
</gene>
<evidence type="ECO:0000256" key="16">
    <source>
        <dbReference type="ARBA" id="ARBA00041601"/>
    </source>
</evidence>
<comment type="function">
    <text evidence="13">Beta-glucosidases are one of a number of cellulolytic enzymes involved in the degradation of cellulosic biomass. Catalyzes the last step releasing glucose from the inhibitory cellobiose.</text>
</comment>
<feature type="region of interest" description="Disordered" evidence="22">
    <location>
        <begin position="55"/>
        <end position="104"/>
    </location>
</feature>
<comment type="catalytic activity">
    <reaction evidence="1">
        <text>Hydrolysis of terminal, non-reducing beta-D-glucosyl residues with release of beta-D-glucose.</text>
        <dbReference type="EC" id="3.2.1.21"/>
    </reaction>
</comment>
<dbReference type="Pfam" id="PF14310">
    <property type="entry name" value="Fn3-like"/>
    <property type="match status" value="1"/>
</dbReference>
<protein>
    <recommendedName>
        <fullName evidence="18">Beta-glucosidase cel3A</fullName>
        <ecNumber evidence="5">3.2.1.21</ecNumber>
    </recommendedName>
    <alternativeName>
        <fullName evidence="15">Beta-D-glucoside glucohydrolase G</fullName>
    </alternativeName>
    <alternativeName>
        <fullName evidence="19">Beta-D-glucoside glucohydrolase cel3A</fullName>
    </alternativeName>
    <alternativeName>
        <fullName evidence="16">Cellobiase G</fullName>
    </alternativeName>
    <alternativeName>
        <fullName evidence="21">Cellobiase cel3A</fullName>
    </alternativeName>
    <alternativeName>
        <fullName evidence="17">Gentiobiase G</fullName>
    </alternativeName>
    <alternativeName>
        <fullName evidence="20">Gentiobiase cel3A</fullName>
    </alternativeName>
    <alternativeName>
        <fullName evidence="14">Probable beta-glucosidase G</fullName>
    </alternativeName>
</protein>
<evidence type="ECO:0000256" key="10">
    <source>
        <dbReference type="ARBA" id="ARBA00023277"/>
    </source>
</evidence>
<evidence type="ECO:0000256" key="7">
    <source>
        <dbReference type="ARBA" id="ARBA00022729"/>
    </source>
</evidence>
<proteinExistence type="inferred from homology"/>
<evidence type="ECO:0000256" key="14">
    <source>
        <dbReference type="ARBA" id="ARBA00039579"/>
    </source>
</evidence>
<evidence type="ECO:0000256" key="17">
    <source>
        <dbReference type="ARBA" id="ARBA00041808"/>
    </source>
</evidence>
<evidence type="ECO:0000256" key="13">
    <source>
        <dbReference type="ARBA" id="ARBA00024983"/>
    </source>
</evidence>
<comment type="caution">
    <text evidence="25">The sequence shown here is derived from an EMBL/GenBank/DDBJ whole genome shotgun (WGS) entry which is preliminary data.</text>
</comment>
<dbReference type="GO" id="GO:0008422">
    <property type="term" value="F:beta-glucosidase activity"/>
    <property type="evidence" value="ECO:0007669"/>
    <property type="project" value="UniProtKB-EC"/>
</dbReference>
<dbReference type="PRINTS" id="PR00133">
    <property type="entry name" value="GLHYDRLASE3"/>
</dbReference>
<dbReference type="Gene3D" id="2.60.40.10">
    <property type="entry name" value="Immunoglobulins"/>
    <property type="match status" value="1"/>
</dbReference>
<keyword evidence="8" id="KW-0378">Hydrolase</keyword>
<keyword evidence="10" id="KW-0119">Carbohydrate metabolism</keyword>
<evidence type="ECO:0000256" key="3">
    <source>
        <dbReference type="ARBA" id="ARBA00004987"/>
    </source>
</evidence>
<evidence type="ECO:0000256" key="15">
    <source>
        <dbReference type="ARBA" id="ARBA00041276"/>
    </source>
</evidence>
<evidence type="ECO:0000256" key="21">
    <source>
        <dbReference type="ARBA" id="ARBA00083611"/>
    </source>
</evidence>
<keyword evidence="7" id="KW-0732">Signal</keyword>
<evidence type="ECO:0000256" key="4">
    <source>
        <dbReference type="ARBA" id="ARBA00005336"/>
    </source>
</evidence>
<dbReference type="InterPro" id="IPR017853">
    <property type="entry name" value="GH"/>
</dbReference>
<dbReference type="InterPro" id="IPR013783">
    <property type="entry name" value="Ig-like_fold"/>
</dbReference>
<evidence type="ECO:0000256" key="8">
    <source>
        <dbReference type="ARBA" id="ARBA00022801"/>
    </source>
</evidence>
<dbReference type="OrthoDB" id="416222at2759"/>
<evidence type="ECO:0000256" key="22">
    <source>
        <dbReference type="SAM" id="MobiDB-lite"/>
    </source>
</evidence>
<dbReference type="EMBL" id="PUHP01000335">
    <property type="protein sequence ID" value="TQN70826.1"/>
    <property type="molecule type" value="Genomic_DNA"/>
</dbReference>
<keyword evidence="11" id="KW-0326">Glycosidase</keyword>
<evidence type="ECO:0000256" key="20">
    <source>
        <dbReference type="ARBA" id="ARBA00083231"/>
    </source>
</evidence>
<keyword evidence="26" id="KW-1185">Reference proteome</keyword>
<sequence>MLLKASGNEGIDPAVPVRQSTMDSKAREPECVNAMRPRAVDDEKMPLLLNGQSCSFSTDMMPDESQSHHPRATTTTTTSTSASTSTSTSTSITTTKELDYDNRSTAERSRLTARRRRLLPKCTRPWITGVLALYLTGLILISAYYASKLFDAGSWPAPARRPAQPAASPVSPVSPVSPASPASPASPVRNREAAVSKAASFVARLNLTEKTRMVTGRLGLEAGGCIGNIPPVERVGFPGLCLLDGPTALDRADLVSVFPAGLTTAASWDKDLIYRRGRALGDEFRDKGVHVGLGPVAGPLGRQPLGGRNWEGFSVDPYLTGVAMRLTIEGMQAAGVQACAKHLIGNEQETQRTSSWLANGTEIAAISSNMDDRTLHELYLWPFADSVRAGVASVMCSYNRLNQTYACENSALLNDVLKTELAFEGYVVSDWYATHSGADAINNGLDMNMPGPIGHAQALTGETYWGPNITRMIADGSVPEARLDEMVRLVMTQYYLFDQDAADYPAVDPSIVYTIAAQSNLLDLVPLEPPPSRDVRRDHAKLIRKLGAEATVLLKNVNGTLPLGNPTNIGVFGNDAADPADGLVFGAGFEIGTLSVGGGSGTGRHTYLVSPLEAIRARARGTGARVQHILNNRVLAAGHFSGLYPVPGVCLVFLNTFASEAYDRTSHEADWNSTLVVENVARRCPNTVVVTHSAGINTLPWAANPNVTAILAAHLPGQETGNSIVDVLWGDVNPSGRLPYSIPVDPKDTDIPVVNLTEAEVTSPTAWQANFAEGLLIDYRQLDANDIDPLYEFGFGLSYTTFDLESSLEVEQLVDSVAAAPDPATPNAPGGNPELWEPVVRATARVKNTGPVAGATVPQLYVSLPTDAVPEGTPVQVLRGFEKVFLEPGESAAVDFELLRRDVSYWDVPSQTWVIPDGPIGFRVGFSSRDIRATASRVVRS</sequence>
<dbReference type="Gene3D" id="3.20.20.300">
    <property type="entry name" value="Glycoside hydrolase, family 3, N-terminal domain"/>
    <property type="match status" value="1"/>
</dbReference>
<keyword evidence="9" id="KW-0325">Glycoprotein</keyword>
<keyword evidence="12" id="KW-0624">Polysaccharide degradation</keyword>
<dbReference type="InterPro" id="IPR036962">
    <property type="entry name" value="Glyco_hydro_3_N_sf"/>
</dbReference>
<dbReference type="PANTHER" id="PTHR42715">
    <property type="entry name" value="BETA-GLUCOSIDASE"/>
    <property type="match status" value="1"/>
</dbReference>
<dbReference type="SUPFAM" id="SSF51445">
    <property type="entry name" value="(Trans)glycosidases"/>
    <property type="match status" value="1"/>
</dbReference>
<evidence type="ECO:0000256" key="2">
    <source>
        <dbReference type="ARBA" id="ARBA00004613"/>
    </source>
</evidence>
<comment type="similarity">
    <text evidence="4">Belongs to the glycosyl hydrolase 3 family.</text>
</comment>
<dbReference type="GO" id="GO:0009251">
    <property type="term" value="P:glucan catabolic process"/>
    <property type="evidence" value="ECO:0007669"/>
    <property type="project" value="TreeGrafter"/>
</dbReference>
<evidence type="ECO:0000256" key="11">
    <source>
        <dbReference type="ARBA" id="ARBA00023295"/>
    </source>
</evidence>
<evidence type="ECO:0000256" key="5">
    <source>
        <dbReference type="ARBA" id="ARBA00012744"/>
    </source>
</evidence>
<dbReference type="Pfam" id="PF01915">
    <property type="entry name" value="Glyco_hydro_3_C"/>
    <property type="match status" value="1"/>
</dbReference>
<dbReference type="AlphaFoldDB" id="A0A5Q4BW41"/>
<feature type="non-terminal residue" evidence="25">
    <location>
        <position position="941"/>
    </location>
</feature>
<accession>A0A5Q4BW41</accession>
<keyword evidence="23" id="KW-0472">Membrane</keyword>
<keyword evidence="6" id="KW-0964">Secreted</keyword>
<dbReference type="InterPro" id="IPR002772">
    <property type="entry name" value="Glyco_hydro_3_C"/>
</dbReference>
<evidence type="ECO:0000256" key="12">
    <source>
        <dbReference type="ARBA" id="ARBA00023326"/>
    </source>
</evidence>
<reference evidence="25 26" key="1">
    <citation type="journal article" date="2019" name="Sci. Rep.">
        <title>Colletotrichum shisoi sp. nov., an anthracnose pathogen of Perilla frutescens in Japan: molecular phylogenetic, morphological and genomic evidence.</title>
        <authorList>
            <person name="Gan P."/>
            <person name="Tsushima A."/>
            <person name="Hiroyama R."/>
            <person name="Narusaka M."/>
            <person name="Takano Y."/>
            <person name="Narusaka Y."/>
            <person name="Kawaradani M."/>
            <person name="Damm U."/>
            <person name="Shirasu K."/>
        </authorList>
    </citation>
    <scope>NUCLEOTIDE SEQUENCE [LARGE SCALE GENOMIC DNA]</scope>
    <source>
        <strain evidence="25 26">PG-2018a</strain>
    </source>
</reference>
<feature type="region of interest" description="Disordered" evidence="22">
    <location>
        <begin position="1"/>
        <end position="29"/>
    </location>
</feature>
<dbReference type="Pfam" id="PF00933">
    <property type="entry name" value="Glyco_hydro_3"/>
    <property type="match status" value="1"/>
</dbReference>
<comment type="subcellular location">
    <subcellularLocation>
        <location evidence="2">Secreted</location>
    </subcellularLocation>
</comment>
<evidence type="ECO:0000259" key="24">
    <source>
        <dbReference type="SMART" id="SM01217"/>
    </source>
</evidence>
<dbReference type="SMART" id="SM01217">
    <property type="entry name" value="Fn3_like"/>
    <property type="match status" value="1"/>
</dbReference>
<feature type="compositionally biased region" description="Low complexity" evidence="22">
    <location>
        <begin position="157"/>
        <end position="188"/>
    </location>
</feature>
<dbReference type="Gene3D" id="3.40.50.1700">
    <property type="entry name" value="Glycoside hydrolase family 3 C-terminal domain"/>
    <property type="match status" value="1"/>
</dbReference>
<comment type="pathway">
    <text evidence="3">Glycan metabolism; cellulose degradation.</text>
</comment>
<dbReference type="FunFam" id="3.20.20.300:FF:000002">
    <property type="entry name" value="Probable beta-glucosidase"/>
    <property type="match status" value="1"/>
</dbReference>
<feature type="compositionally biased region" description="Low complexity" evidence="22">
    <location>
        <begin position="73"/>
        <end position="95"/>
    </location>
</feature>